<dbReference type="GO" id="GO:0003700">
    <property type="term" value="F:DNA-binding transcription factor activity"/>
    <property type="evidence" value="ECO:0007669"/>
    <property type="project" value="TreeGrafter"/>
</dbReference>
<accession>A0A2U9PMM5</accession>
<dbReference type="PROSITE" id="PS50977">
    <property type="entry name" value="HTH_TETR_2"/>
    <property type="match status" value="1"/>
</dbReference>
<dbReference type="InterPro" id="IPR041583">
    <property type="entry name" value="TetR_C_31"/>
</dbReference>
<dbReference type="RefSeq" id="WP_003893418.1">
    <property type="nucleotide sequence ID" value="NZ_CP027541.1"/>
</dbReference>
<dbReference type="SUPFAM" id="SSF46689">
    <property type="entry name" value="Homeodomain-like"/>
    <property type="match status" value="1"/>
</dbReference>
<dbReference type="EMBL" id="CP027541">
    <property type="protein sequence ID" value="AWT53010.1"/>
    <property type="molecule type" value="Genomic_DNA"/>
</dbReference>
<sequence>MARSAKGNVAHGDGRQALIVATVTLVAREGLSKLTYRSLAAEANVTHGTIQHHFSSLDEVLEEALNYALDVTLPAITEARDAGDFYTHLVDVIAEHRDVQAFQMEMILESRRKPRMAAYVKQLYGIYDRYIAESLAQIGLPDDDELAQLVSGVGDGIVYQLIALGPDHAEKARAQVRGLSKLIAAYRKSTEGG</sequence>
<proteinExistence type="predicted"/>
<keyword evidence="1 2" id="KW-0238">DNA-binding</keyword>
<evidence type="ECO:0000313" key="4">
    <source>
        <dbReference type="EMBL" id="AWT53010.1"/>
    </source>
</evidence>
<dbReference type="GO" id="GO:0000976">
    <property type="term" value="F:transcription cis-regulatory region binding"/>
    <property type="evidence" value="ECO:0007669"/>
    <property type="project" value="TreeGrafter"/>
</dbReference>
<evidence type="ECO:0000256" key="1">
    <source>
        <dbReference type="ARBA" id="ARBA00023125"/>
    </source>
</evidence>
<reference evidence="4 5" key="1">
    <citation type="journal article" date="2013" name="Genome Announc.">
        <title>Draft genome sequence of MKD8, a conjugal recipient Mycobacterium smegmatis strain.</title>
        <authorList>
            <person name="Gray T.A."/>
            <person name="Palumbo M.J."/>
            <person name="Derbyshire K.M."/>
        </authorList>
    </citation>
    <scope>NUCLEOTIDE SEQUENCE [LARGE SCALE GENOMIC DNA]</scope>
    <source>
        <strain evidence="4 5">MKD8</strain>
    </source>
</reference>
<feature type="domain" description="HTH tetR-type" evidence="3">
    <location>
        <begin position="12"/>
        <end position="72"/>
    </location>
</feature>
<feature type="DNA-binding region" description="H-T-H motif" evidence="2">
    <location>
        <begin position="35"/>
        <end position="54"/>
    </location>
</feature>
<gene>
    <name evidence="4" type="ORF">D806_020280</name>
</gene>
<dbReference type="Gene3D" id="1.10.357.10">
    <property type="entry name" value="Tetracycline Repressor, domain 2"/>
    <property type="match status" value="1"/>
</dbReference>
<evidence type="ECO:0000256" key="2">
    <source>
        <dbReference type="PROSITE-ProRule" id="PRU00335"/>
    </source>
</evidence>
<dbReference type="InterPro" id="IPR050109">
    <property type="entry name" value="HTH-type_TetR-like_transc_reg"/>
</dbReference>
<reference evidence="5" key="2">
    <citation type="submission" date="2018-03" db="EMBL/GenBank/DDBJ databases">
        <authorList>
            <person name="Derbyshire K."/>
            <person name="Gray T.A."/>
            <person name="Champion M."/>
        </authorList>
    </citation>
    <scope>NUCLEOTIDE SEQUENCE [LARGE SCALE GENOMIC DNA]</scope>
    <source>
        <strain evidence="5">MKD8</strain>
    </source>
</reference>
<evidence type="ECO:0000313" key="5">
    <source>
        <dbReference type="Proteomes" id="UP000011200"/>
    </source>
</evidence>
<protein>
    <submittedName>
        <fullName evidence="4">Putative transcriptional regulator, TetR family protein</fullName>
    </submittedName>
</protein>
<organism evidence="4 5">
    <name type="scientific">Mycolicibacterium smegmatis (strain MKD8)</name>
    <name type="common">Mycobacterium smegmatis</name>
    <dbReference type="NCBI Taxonomy" id="1214915"/>
    <lineage>
        <taxon>Bacteria</taxon>
        <taxon>Bacillati</taxon>
        <taxon>Actinomycetota</taxon>
        <taxon>Actinomycetes</taxon>
        <taxon>Mycobacteriales</taxon>
        <taxon>Mycobacteriaceae</taxon>
        <taxon>Mycolicibacterium</taxon>
    </lineage>
</organism>
<dbReference type="AlphaFoldDB" id="A0A2U9PMM5"/>
<name>A0A2U9PMM5_MYCSE</name>
<dbReference type="InterPro" id="IPR036271">
    <property type="entry name" value="Tet_transcr_reg_TetR-rel_C_sf"/>
</dbReference>
<dbReference type="PANTHER" id="PTHR30055">
    <property type="entry name" value="HTH-TYPE TRANSCRIPTIONAL REGULATOR RUTR"/>
    <property type="match status" value="1"/>
</dbReference>
<dbReference type="Proteomes" id="UP000011200">
    <property type="component" value="Chromosome"/>
</dbReference>
<dbReference type="Pfam" id="PF17940">
    <property type="entry name" value="TetR_C_31"/>
    <property type="match status" value="1"/>
</dbReference>
<dbReference type="InterPro" id="IPR001647">
    <property type="entry name" value="HTH_TetR"/>
</dbReference>
<evidence type="ECO:0000259" key="3">
    <source>
        <dbReference type="PROSITE" id="PS50977"/>
    </source>
</evidence>
<dbReference type="InterPro" id="IPR009057">
    <property type="entry name" value="Homeodomain-like_sf"/>
</dbReference>
<dbReference type="PANTHER" id="PTHR30055:SF231">
    <property type="entry name" value="TRANSCRIPTIONAL REGULATORY PROTEIN (PROBABLY DEOR-FAMILY)-RELATED"/>
    <property type="match status" value="1"/>
</dbReference>
<dbReference type="SUPFAM" id="SSF48498">
    <property type="entry name" value="Tetracyclin repressor-like, C-terminal domain"/>
    <property type="match status" value="1"/>
</dbReference>
<dbReference type="Pfam" id="PF00440">
    <property type="entry name" value="TetR_N"/>
    <property type="match status" value="1"/>
</dbReference>